<keyword evidence="3" id="KW-1185">Reference proteome</keyword>
<evidence type="ECO:0000313" key="2">
    <source>
        <dbReference type="EMBL" id="KAK5637432.1"/>
    </source>
</evidence>
<evidence type="ECO:0000256" key="1">
    <source>
        <dbReference type="SAM" id="MobiDB-lite"/>
    </source>
</evidence>
<sequence length="249" mass="26592">MGIVPGPKESQKTPGSKRRSTLDFSGLGPLKTTGTVGFSAFRDQETEAANRRKARRKSNGYAGGGMDDDSDEDDADEENPLAKMEDVDDKVIKSHLEPEDAKVTGELQAGIDRIRVSPPLSLGICSTVLFIYTNQNGRQLKRQHSAEPDSVNRKSPSAGPRGRDTTPPEAAQSNQPAPDTVSSLLSQAFTAESTIGSPMKKHRASTDGTAGDRSANFPSALGDVLGRANADQQMKKSVPAVQITEDEEL</sequence>
<protein>
    <submittedName>
        <fullName evidence="2">Uncharacterized protein</fullName>
    </submittedName>
</protein>
<dbReference type="AlphaFoldDB" id="A0AAN7ZBA2"/>
<accession>A0AAN7ZBA2</accession>
<comment type="caution">
    <text evidence="2">The sequence shown here is derived from an EMBL/GenBank/DDBJ whole genome shotgun (WGS) entry which is preliminary data.</text>
</comment>
<dbReference type="Proteomes" id="UP001305414">
    <property type="component" value="Unassembled WGS sequence"/>
</dbReference>
<feature type="compositionally biased region" description="Basic and acidic residues" evidence="1">
    <location>
        <begin position="83"/>
        <end position="101"/>
    </location>
</feature>
<dbReference type="EMBL" id="JAWHQM010000116">
    <property type="protein sequence ID" value="KAK5637432.1"/>
    <property type="molecule type" value="Genomic_DNA"/>
</dbReference>
<feature type="compositionally biased region" description="Acidic residues" evidence="1">
    <location>
        <begin position="66"/>
        <end position="79"/>
    </location>
</feature>
<proteinExistence type="predicted"/>
<reference evidence="2 3" key="1">
    <citation type="submission" date="2023-10" db="EMBL/GenBank/DDBJ databases">
        <title>Draft genome sequence of Xylaria bambusicola isolate GMP-LS, the root and basal stem rot pathogen of sugarcane in Indonesia.</title>
        <authorList>
            <person name="Selvaraj P."/>
            <person name="Muralishankar V."/>
            <person name="Muruganantham S."/>
            <person name="Sp S."/>
            <person name="Haryani S."/>
            <person name="Lau K.J.X."/>
            <person name="Naqvi N.I."/>
        </authorList>
    </citation>
    <scope>NUCLEOTIDE SEQUENCE [LARGE SCALE GENOMIC DNA]</scope>
    <source>
        <strain evidence="2">GMP-LS</strain>
    </source>
</reference>
<feature type="region of interest" description="Disordered" evidence="1">
    <location>
        <begin position="138"/>
        <end position="249"/>
    </location>
</feature>
<gene>
    <name evidence="2" type="ORF">RRF57_013144</name>
</gene>
<feature type="compositionally biased region" description="Polar residues" evidence="1">
    <location>
        <begin position="171"/>
        <end position="196"/>
    </location>
</feature>
<name>A0AAN7ZBA2_9PEZI</name>
<organism evidence="2 3">
    <name type="scientific">Xylaria bambusicola</name>
    <dbReference type="NCBI Taxonomy" id="326684"/>
    <lineage>
        <taxon>Eukaryota</taxon>
        <taxon>Fungi</taxon>
        <taxon>Dikarya</taxon>
        <taxon>Ascomycota</taxon>
        <taxon>Pezizomycotina</taxon>
        <taxon>Sordariomycetes</taxon>
        <taxon>Xylariomycetidae</taxon>
        <taxon>Xylariales</taxon>
        <taxon>Xylariaceae</taxon>
        <taxon>Xylaria</taxon>
    </lineage>
</organism>
<feature type="region of interest" description="Disordered" evidence="1">
    <location>
        <begin position="1"/>
        <end position="101"/>
    </location>
</feature>
<evidence type="ECO:0000313" key="3">
    <source>
        <dbReference type="Proteomes" id="UP001305414"/>
    </source>
</evidence>